<evidence type="ECO:0000259" key="1">
    <source>
        <dbReference type="Pfam" id="PF10313"/>
    </source>
</evidence>
<dbReference type="GeneID" id="5125038"/>
<feature type="domain" description="DUF2415" evidence="1">
    <location>
        <begin position="302"/>
        <end position="345"/>
    </location>
</feature>
<evidence type="ECO:0000313" key="2">
    <source>
        <dbReference type="EMBL" id="EDK40961.2"/>
    </source>
</evidence>
<dbReference type="AlphaFoldDB" id="A5DP58"/>
<sequence length="562" mass="63339">MTIDIHEEPRRRSSLAPRRSSTTYYRCFQNYYHAHRYLYPHPQYILGIQCKVNHWQLRDLLQVDRSTGAIYYTRADTIRELQLGQKATSRVHFCSDYGPRCFNTNDRATVTGGVIMSSASQHHASYYAENLTSLDRHSGPLKGLFSFYHPDTEITKVGKLGAMINNAVTVKQHTNGQYKAYVCNNDSNLYSLDITGDRIDVTSKINCELNTSLNNVCQSPTNDSLIVTGDSPSVFLCDPKVRNGVVDKITTDHDSGFGISYHSSGEVFSVTFQDGTCLVYDVRNMGEPTHEIRSTRPGHQSGAFRCCKFSNLNVNDLLVVSEHVGRVHIVDLKRNTEPEGHQVIVFPFALDQFGNYKDGELEAARKLQRVQNGDEYMDESDEQDTHNMVSVYADPSTNFKSQGVNPIEERVQFTAPLVYDYDYVANVKPKMFKNYAYTPPPPTAISRAEGGAPNFNIPQWGQNRGDQAQECRIDENAEPLTHASTPMVSLHHEIPTSRASNAAIELHHDSYQQSYNHIDGEMELAGLAWYGNKLLIGCERGGILTWDINQVARRNFGSFSYV</sequence>
<dbReference type="HOGENOM" id="CLU_027079_0_0_1"/>
<dbReference type="PANTHER" id="PTHR43991:SF9">
    <property type="entry name" value="DUF2415 DOMAIN-CONTAINING PROTEIN"/>
    <property type="match status" value="1"/>
</dbReference>
<dbReference type="InterPro" id="IPR019417">
    <property type="entry name" value="DUF2415"/>
</dbReference>
<dbReference type="KEGG" id="pgu:PGUG_05059"/>
<protein>
    <recommendedName>
        <fullName evidence="1">DUF2415 domain-containing protein</fullName>
    </recommendedName>
</protein>
<dbReference type="InterPro" id="IPR015943">
    <property type="entry name" value="WD40/YVTN_repeat-like_dom_sf"/>
</dbReference>
<proteinExistence type="predicted"/>
<dbReference type="Pfam" id="PF10313">
    <property type="entry name" value="DUF2415"/>
    <property type="match status" value="1"/>
</dbReference>
<dbReference type="FunCoup" id="A5DP58">
    <property type="interactions" value="50"/>
</dbReference>
<organism evidence="2 3">
    <name type="scientific">Meyerozyma guilliermondii (strain ATCC 6260 / CBS 566 / DSM 6381 / JCM 1539 / NBRC 10279 / NRRL Y-324)</name>
    <name type="common">Yeast</name>
    <name type="synonym">Candida guilliermondii</name>
    <dbReference type="NCBI Taxonomy" id="294746"/>
    <lineage>
        <taxon>Eukaryota</taxon>
        <taxon>Fungi</taxon>
        <taxon>Dikarya</taxon>
        <taxon>Ascomycota</taxon>
        <taxon>Saccharomycotina</taxon>
        <taxon>Pichiomycetes</taxon>
        <taxon>Debaryomycetaceae</taxon>
        <taxon>Meyerozyma</taxon>
    </lineage>
</organism>
<dbReference type="EMBL" id="CH408160">
    <property type="protein sequence ID" value="EDK40961.2"/>
    <property type="molecule type" value="Genomic_DNA"/>
</dbReference>
<dbReference type="SUPFAM" id="SSF50978">
    <property type="entry name" value="WD40 repeat-like"/>
    <property type="match status" value="1"/>
</dbReference>
<dbReference type="PANTHER" id="PTHR43991">
    <property type="entry name" value="WD REPEAT PROTEIN (AFU_ORTHOLOGUE AFUA_8G05640)-RELATED"/>
    <property type="match status" value="1"/>
</dbReference>
<dbReference type="eggNOG" id="KOG4532">
    <property type="taxonomic scope" value="Eukaryota"/>
</dbReference>
<dbReference type="Proteomes" id="UP000001997">
    <property type="component" value="Unassembled WGS sequence"/>
</dbReference>
<gene>
    <name evidence="2" type="ORF">PGUG_05059</name>
</gene>
<accession>A5DP58</accession>
<dbReference type="InParanoid" id="A5DP58"/>
<dbReference type="OMA" id="RPGHQSG"/>
<dbReference type="OrthoDB" id="418169at2759"/>
<dbReference type="InterPro" id="IPR036322">
    <property type="entry name" value="WD40_repeat_dom_sf"/>
</dbReference>
<dbReference type="VEuPathDB" id="FungiDB:PGUG_05059"/>
<dbReference type="RefSeq" id="XP_001483104.2">
    <property type="nucleotide sequence ID" value="XM_001483054.1"/>
</dbReference>
<keyword evidence="3" id="KW-1185">Reference proteome</keyword>
<evidence type="ECO:0000313" key="3">
    <source>
        <dbReference type="Proteomes" id="UP000001997"/>
    </source>
</evidence>
<dbReference type="Gene3D" id="2.130.10.10">
    <property type="entry name" value="YVTN repeat-like/Quinoprotein amine dehydrogenase"/>
    <property type="match status" value="1"/>
</dbReference>
<name>A5DP58_PICGU</name>
<reference evidence="2 3" key="1">
    <citation type="journal article" date="2009" name="Nature">
        <title>Evolution of pathogenicity and sexual reproduction in eight Candida genomes.</title>
        <authorList>
            <person name="Butler G."/>
            <person name="Rasmussen M.D."/>
            <person name="Lin M.F."/>
            <person name="Santos M.A."/>
            <person name="Sakthikumar S."/>
            <person name="Munro C.A."/>
            <person name="Rheinbay E."/>
            <person name="Grabherr M."/>
            <person name="Forche A."/>
            <person name="Reedy J.L."/>
            <person name="Agrafioti I."/>
            <person name="Arnaud M.B."/>
            <person name="Bates S."/>
            <person name="Brown A.J."/>
            <person name="Brunke S."/>
            <person name="Costanzo M.C."/>
            <person name="Fitzpatrick D.A."/>
            <person name="de Groot P.W."/>
            <person name="Harris D."/>
            <person name="Hoyer L.L."/>
            <person name="Hube B."/>
            <person name="Klis F.M."/>
            <person name="Kodira C."/>
            <person name="Lennard N."/>
            <person name="Logue M.E."/>
            <person name="Martin R."/>
            <person name="Neiman A.M."/>
            <person name="Nikolaou E."/>
            <person name="Quail M.A."/>
            <person name="Quinn J."/>
            <person name="Santos M.C."/>
            <person name="Schmitzberger F.F."/>
            <person name="Sherlock G."/>
            <person name="Shah P."/>
            <person name="Silverstein K.A."/>
            <person name="Skrzypek M.S."/>
            <person name="Soll D."/>
            <person name="Staggs R."/>
            <person name="Stansfield I."/>
            <person name="Stumpf M.P."/>
            <person name="Sudbery P.E."/>
            <person name="Srikantha T."/>
            <person name="Zeng Q."/>
            <person name="Berman J."/>
            <person name="Berriman M."/>
            <person name="Heitman J."/>
            <person name="Gow N.A."/>
            <person name="Lorenz M.C."/>
            <person name="Birren B.W."/>
            <person name="Kellis M."/>
            <person name="Cuomo C.A."/>
        </authorList>
    </citation>
    <scope>NUCLEOTIDE SEQUENCE [LARGE SCALE GENOMIC DNA]</scope>
    <source>
        <strain evidence="3">ATCC 6260 / CBS 566 / DSM 6381 / JCM 1539 / NBRC 10279 / NRRL Y-324</strain>
    </source>
</reference>